<accession>A0A4R5DVW4</accession>
<evidence type="ECO:0000313" key="8">
    <source>
        <dbReference type="EMBL" id="TDE18716.1"/>
    </source>
</evidence>
<dbReference type="Proteomes" id="UP000294850">
    <property type="component" value="Unassembled WGS sequence"/>
</dbReference>
<evidence type="ECO:0000256" key="4">
    <source>
        <dbReference type="ARBA" id="ARBA00023136"/>
    </source>
</evidence>
<evidence type="ECO:0000256" key="1">
    <source>
        <dbReference type="ARBA" id="ARBA00004442"/>
    </source>
</evidence>
<keyword evidence="9" id="KW-1185">Reference proteome</keyword>
<dbReference type="PROSITE" id="PS51257">
    <property type="entry name" value="PROKAR_LIPOPROTEIN"/>
    <property type="match status" value="1"/>
</dbReference>
<feature type="domain" description="RagB/SusD" evidence="6">
    <location>
        <begin position="286"/>
        <end position="563"/>
    </location>
</feature>
<comment type="similarity">
    <text evidence="2">Belongs to the SusD family.</text>
</comment>
<organism evidence="8 9">
    <name type="scientific">Dyadobacter psychrotolerans</name>
    <dbReference type="NCBI Taxonomy" id="2541721"/>
    <lineage>
        <taxon>Bacteria</taxon>
        <taxon>Pseudomonadati</taxon>
        <taxon>Bacteroidota</taxon>
        <taxon>Cytophagia</taxon>
        <taxon>Cytophagales</taxon>
        <taxon>Spirosomataceae</taxon>
        <taxon>Dyadobacter</taxon>
    </lineage>
</organism>
<keyword evidence="4" id="KW-0472">Membrane</keyword>
<keyword evidence="5" id="KW-0998">Cell outer membrane</keyword>
<proteinExistence type="inferred from homology"/>
<name>A0A4R5DVW4_9BACT</name>
<dbReference type="InterPro" id="IPR033985">
    <property type="entry name" value="SusD-like_N"/>
</dbReference>
<dbReference type="InterPro" id="IPR012944">
    <property type="entry name" value="SusD_RagB_dom"/>
</dbReference>
<gene>
    <name evidence="8" type="ORF">E0F88_01670</name>
</gene>
<sequence>MRKIKITAIIATVLCLSGSGCKESFLDEVPLDRFSPENLLVDEAGFETAVVALYQAAREEHTLGGVNFDYMNLGTDVAVWGRPDSRGFKDYTLLNSQFDAVNTYWDWAYRNMIRQSNLILDNINKPNVTLSPAAKASFSGQAKFFRAYAYNILATLYGGVPIVESQISEPKFDFQRSTKLEVLQFVRKDLEEAAVDLPAVTNESNGRIYKAAANHLLSEVYLSLGMETGDVTFYDKSIAAATTVISGAAGKYQLMTQRFGDLTRPGDVFSDLFWTNQQNRASGNLEVIWAWQFESFTLGGGTGTTAGINGGNNHLRLWAMEYDRIRTPNAVANISSDSLQRGIGVLIPTNYFKYDIWKLDPKDMRNSSYNIRREFYYDNPADPQYFGKKILTKKDAQGRLVVALENGTLTTQILDTARMYYPWIRKIDGLAYNNDVTAGRTSNDIIVMRLAETYLLRAEAYFRKGDKTLAAADLNTIRTRARAKLITAQDVTVDFILDERARELIIEEPRRRTLARMGVLYDRVRKYNPASAGTIKPNNALWPLPLKVIDSNTGFKLDQNPGYN</sequence>
<dbReference type="EMBL" id="SMFL01000001">
    <property type="protein sequence ID" value="TDE18716.1"/>
    <property type="molecule type" value="Genomic_DNA"/>
</dbReference>
<dbReference type="SUPFAM" id="SSF48452">
    <property type="entry name" value="TPR-like"/>
    <property type="match status" value="1"/>
</dbReference>
<evidence type="ECO:0000259" key="7">
    <source>
        <dbReference type="Pfam" id="PF14322"/>
    </source>
</evidence>
<dbReference type="Pfam" id="PF14322">
    <property type="entry name" value="SusD-like_3"/>
    <property type="match status" value="1"/>
</dbReference>
<keyword evidence="3" id="KW-0732">Signal</keyword>
<evidence type="ECO:0000313" key="9">
    <source>
        <dbReference type="Proteomes" id="UP000294850"/>
    </source>
</evidence>
<protein>
    <submittedName>
        <fullName evidence="8">RagB/SusD family nutrient uptake outer membrane protein</fullName>
    </submittedName>
</protein>
<comment type="subcellular location">
    <subcellularLocation>
        <location evidence="1">Cell outer membrane</location>
    </subcellularLocation>
</comment>
<dbReference type="AlphaFoldDB" id="A0A4R5DVW4"/>
<dbReference type="OrthoDB" id="906516at2"/>
<feature type="domain" description="SusD-like N-terminal" evidence="7">
    <location>
        <begin position="95"/>
        <end position="222"/>
    </location>
</feature>
<dbReference type="Gene3D" id="1.25.40.390">
    <property type="match status" value="1"/>
</dbReference>
<reference evidence="8 9" key="1">
    <citation type="submission" date="2019-03" db="EMBL/GenBank/DDBJ databases">
        <title>Dyadobacter AR-3-6 sp. nov., isolated from arctic soil.</title>
        <authorList>
            <person name="Chaudhary D.K."/>
        </authorList>
    </citation>
    <scope>NUCLEOTIDE SEQUENCE [LARGE SCALE GENOMIC DNA]</scope>
    <source>
        <strain evidence="8 9">AR-3-6</strain>
    </source>
</reference>
<comment type="caution">
    <text evidence="8">The sequence shown here is derived from an EMBL/GenBank/DDBJ whole genome shotgun (WGS) entry which is preliminary data.</text>
</comment>
<evidence type="ECO:0000259" key="6">
    <source>
        <dbReference type="Pfam" id="PF07980"/>
    </source>
</evidence>
<evidence type="ECO:0000256" key="3">
    <source>
        <dbReference type="ARBA" id="ARBA00022729"/>
    </source>
</evidence>
<evidence type="ECO:0000256" key="2">
    <source>
        <dbReference type="ARBA" id="ARBA00006275"/>
    </source>
</evidence>
<dbReference type="Pfam" id="PF07980">
    <property type="entry name" value="SusD_RagB"/>
    <property type="match status" value="1"/>
</dbReference>
<dbReference type="GO" id="GO:0009279">
    <property type="term" value="C:cell outer membrane"/>
    <property type="evidence" value="ECO:0007669"/>
    <property type="project" value="UniProtKB-SubCell"/>
</dbReference>
<evidence type="ECO:0000256" key="5">
    <source>
        <dbReference type="ARBA" id="ARBA00023237"/>
    </source>
</evidence>
<dbReference type="InterPro" id="IPR011990">
    <property type="entry name" value="TPR-like_helical_dom_sf"/>
</dbReference>